<evidence type="ECO:0000313" key="3">
    <source>
        <dbReference type="Proteomes" id="UP000185934"/>
    </source>
</evidence>
<dbReference type="EMBL" id="CP018258">
    <property type="protein sequence ID" value="APV44691.1"/>
    <property type="molecule type" value="Genomic_DNA"/>
</dbReference>
<dbReference type="KEGG" id="dfo:Dform_01367"/>
<evidence type="ECO:0000313" key="2">
    <source>
        <dbReference type="EMBL" id="APV44691.1"/>
    </source>
</evidence>
<dbReference type="Pfam" id="PF22746">
    <property type="entry name" value="SHOCT-like_DUF2089-C"/>
    <property type="match status" value="1"/>
</dbReference>
<name>A0A1P8F889_9CHLR</name>
<dbReference type="STRING" id="1839801.Dform_01367"/>
<sequence length="149" mass="16629">MSDNRKKILEMLDAKKITVDEATRLLSAIDRGGSSSFSDEKPVEQILNRVGCKVKYLRVMVDNPQGHHGEGPERVNVRVPVSLIRAGMKFTSLIPREAGDKVEEELRCRGINLNIKNIKDEDIDDLIEALSELEVDIDGGEGKVRVFAE</sequence>
<gene>
    <name evidence="2" type="ORF">Dform_01367</name>
</gene>
<dbReference type="Proteomes" id="UP000185934">
    <property type="component" value="Chromosome"/>
</dbReference>
<dbReference type="OrthoDB" id="160909at2"/>
<keyword evidence="3" id="KW-1185">Reference proteome</keyword>
<dbReference type="AlphaFoldDB" id="A0A1P8F889"/>
<dbReference type="InterPro" id="IPR053959">
    <property type="entry name" value="YvlB/LiaX_N"/>
</dbReference>
<accession>A0A1P8F889</accession>
<protein>
    <recommendedName>
        <fullName evidence="1">YvlB/LiaX N-terminal domain-containing protein</fullName>
    </recommendedName>
</protein>
<feature type="domain" description="YvlB/LiaX N-terminal" evidence="1">
    <location>
        <begin position="4"/>
        <end position="33"/>
    </location>
</feature>
<dbReference type="RefSeq" id="WP_076004347.1">
    <property type="nucleotide sequence ID" value="NZ_CP018258.1"/>
</dbReference>
<organism evidence="2 3">
    <name type="scientific">Dehalogenimonas formicexedens</name>
    <dbReference type="NCBI Taxonomy" id="1839801"/>
    <lineage>
        <taxon>Bacteria</taxon>
        <taxon>Bacillati</taxon>
        <taxon>Chloroflexota</taxon>
        <taxon>Dehalococcoidia</taxon>
        <taxon>Dehalococcoidales</taxon>
        <taxon>Dehalococcoidaceae</taxon>
        <taxon>Dehalogenimonas</taxon>
    </lineage>
</organism>
<proteinExistence type="predicted"/>
<reference evidence="3" key="1">
    <citation type="submission" date="2016-11" db="EMBL/GenBank/DDBJ databases">
        <title>Dehalogenimonas formicexedens sp. nov., a chlorinated alkane respiring bacterium isolated from contaminated groundwater.</title>
        <authorList>
            <person name="Key T.A."/>
            <person name="Bowman K.S."/>
            <person name="Lee I."/>
            <person name="Chun J."/>
            <person name="Albuquerque L."/>
            <person name="da Costa M.S."/>
            <person name="Rainey F.A."/>
            <person name="Moe W.M."/>
        </authorList>
    </citation>
    <scope>NUCLEOTIDE SEQUENCE [LARGE SCALE GENOMIC DNA]</scope>
    <source>
        <strain evidence="3">NSZ-14</strain>
    </source>
</reference>
<evidence type="ECO:0000259" key="1">
    <source>
        <dbReference type="Pfam" id="PF22746"/>
    </source>
</evidence>